<feature type="transmembrane region" description="Helical" evidence="1">
    <location>
        <begin position="90"/>
        <end position="113"/>
    </location>
</feature>
<protein>
    <recommendedName>
        <fullName evidence="4">TIGR00341 family protein</fullName>
    </recommendedName>
</protein>
<keyword evidence="1" id="KW-0812">Transmembrane</keyword>
<comment type="caution">
    <text evidence="2">The sequence shown here is derived from an EMBL/GenBank/DDBJ whole genome shotgun (WGS) entry which is preliminary data.</text>
</comment>
<keyword evidence="1" id="KW-0472">Membrane</keyword>
<evidence type="ECO:0000313" key="2">
    <source>
        <dbReference type="EMBL" id="KZL49192.1"/>
    </source>
</evidence>
<dbReference type="Proteomes" id="UP000076555">
    <property type="component" value="Unassembled WGS sequence"/>
</dbReference>
<feature type="transmembrane region" description="Helical" evidence="1">
    <location>
        <begin position="58"/>
        <end position="78"/>
    </location>
</feature>
<dbReference type="Pfam" id="PF04087">
    <property type="entry name" value="DUF389"/>
    <property type="match status" value="1"/>
</dbReference>
<dbReference type="InterPro" id="IPR005240">
    <property type="entry name" value="DUF389"/>
</dbReference>
<gene>
    <name evidence="2" type="ORF">A2T98_14115</name>
</gene>
<feature type="transmembrane region" description="Helical" evidence="1">
    <location>
        <begin position="259"/>
        <end position="277"/>
    </location>
</feature>
<proteinExistence type="predicted"/>
<dbReference type="NCBIfam" id="TIGR00271">
    <property type="entry name" value="uncharacterized hydrophobic domain"/>
    <property type="match status" value="1"/>
</dbReference>
<feature type="transmembrane region" description="Helical" evidence="1">
    <location>
        <begin position="158"/>
        <end position="182"/>
    </location>
</feature>
<name>A0A166J3S0_NODSP</name>
<dbReference type="PANTHER" id="PTHR20992">
    <property type="entry name" value="AT15442P-RELATED"/>
    <property type="match status" value="1"/>
</dbReference>
<sequence length="586" mass="64433">MFRDWFADNLGVGQARKEQVYLEICSSLSLDDASYWIQVLFAAGIATLGLVLNSPAVIIGAMLISPLMGGILANGLALAAGDVILAMRSLLNLLLSCLVAISFAVLLVTLLPFKEITSEILARTRPNILDLVIALFSGAVGSVAICKEPRGVATSIPGVAIAVALMPPLCVVGYGIGVAISVNSAQGLQVASGGGLLFFTNLVAITFTAMLVFLGLHIDNHLVREKVREWRHTHPESVWVQSLLEKLPAYGKFRKIGSLPGRLLLIFITIGAIIFPLNRSLSQLGREIAQQQLDNRNRSLATDVWQKNFATFPNGEPRSFISNISTSEQNQKLTIQLQVFSSQQYSSEEQDSYIQQLAPRLGRPPELLALKLVEIPTASNELLRPVPKEPTPEPVLSIAQLQSSFVQEVQSALRDLRLPPPAEMLNYELITSPVVPLSIRVVYLSEREIDRDAQILVADSIRNRLNYESAQVSMQRITSNLGAISFEPEKSEIRPDDTKLLDRAGRILQQQPSLNLEMIVNQEEDELAEVVPERSQAIKAYLESKWQISSDRINWQTGTESQRSTILQLTVKSRTKPPVANLPTSP</sequence>
<evidence type="ECO:0000256" key="1">
    <source>
        <dbReference type="SAM" id="Phobius"/>
    </source>
</evidence>
<feature type="transmembrane region" description="Helical" evidence="1">
    <location>
        <begin position="128"/>
        <end position="146"/>
    </location>
</feature>
<evidence type="ECO:0008006" key="4">
    <source>
        <dbReference type="Google" id="ProtNLM"/>
    </source>
</evidence>
<dbReference type="OrthoDB" id="9790659at2"/>
<feature type="transmembrane region" description="Helical" evidence="1">
    <location>
        <begin position="194"/>
        <end position="216"/>
    </location>
</feature>
<dbReference type="PANTHER" id="PTHR20992:SF9">
    <property type="entry name" value="AT15442P-RELATED"/>
    <property type="match status" value="1"/>
</dbReference>
<reference evidence="2 3" key="1">
    <citation type="submission" date="2016-04" db="EMBL/GenBank/DDBJ databases">
        <title>Draft Genome Assembly of the Bloom-forming Cyanobacterium Nodularia spumigena Strain CENA596 in Shrimp Production Ponds.</title>
        <authorList>
            <person name="Popin R.V."/>
            <person name="Rigonato J."/>
            <person name="Abreu V.A."/>
            <person name="Andreote A.P."/>
            <person name="Silveira S.B."/>
            <person name="Odebrecht C."/>
            <person name="Fiore M.F."/>
        </authorList>
    </citation>
    <scope>NUCLEOTIDE SEQUENCE [LARGE SCALE GENOMIC DNA]</scope>
    <source>
        <strain evidence="2 3">CENA596</strain>
    </source>
</reference>
<dbReference type="AlphaFoldDB" id="A0A166J3S0"/>
<keyword evidence="1" id="KW-1133">Transmembrane helix</keyword>
<feature type="transmembrane region" description="Helical" evidence="1">
    <location>
        <begin position="33"/>
        <end position="52"/>
    </location>
</feature>
<evidence type="ECO:0000313" key="3">
    <source>
        <dbReference type="Proteomes" id="UP000076555"/>
    </source>
</evidence>
<organism evidence="2 3">
    <name type="scientific">Nodularia spumigena CENA596</name>
    <dbReference type="NCBI Taxonomy" id="1819295"/>
    <lineage>
        <taxon>Bacteria</taxon>
        <taxon>Bacillati</taxon>
        <taxon>Cyanobacteriota</taxon>
        <taxon>Cyanophyceae</taxon>
        <taxon>Nostocales</taxon>
        <taxon>Nodulariaceae</taxon>
        <taxon>Nodularia</taxon>
    </lineage>
</organism>
<accession>A0A166J3S0</accession>
<dbReference type="RefSeq" id="WP_063873312.1">
    <property type="nucleotide sequence ID" value="NZ_CAWMRI010000192.1"/>
</dbReference>
<dbReference type="EMBL" id="LWAJ01000192">
    <property type="protein sequence ID" value="KZL49192.1"/>
    <property type="molecule type" value="Genomic_DNA"/>
</dbReference>